<dbReference type="OrthoDB" id="9782291at2"/>
<dbReference type="Pfam" id="PF09335">
    <property type="entry name" value="VTT_dom"/>
    <property type="match status" value="1"/>
</dbReference>
<evidence type="ECO:0000256" key="1">
    <source>
        <dbReference type="ARBA" id="ARBA00010792"/>
    </source>
</evidence>
<dbReference type="PANTHER" id="PTHR42709:SF9">
    <property type="entry name" value="ALKALINE PHOSPHATASE LIKE PROTEIN"/>
    <property type="match status" value="1"/>
</dbReference>
<keyword evidence="2" id="KW-1133">Transmembrane helix</keyword>
<dbReference type="RefSeq" id="WP_078500731.1">
    <property type="nucleotide sequence ID" value="NZ_MSZX01000008.1"/>
</dbReference>
<dbReference type="PANTHER" id="PTHR42709">
    <property type="entry name" value="ALKALINE PHOSPHATASE LIKE PROTEIN"/>
    <property type="match status" value="1"/>
</dbReference>
<name>A0A1T2X6N5_9BACL</name>
<gene>
    <name evidence="4" type="ORF">BVG16_19465</name>
</gene>
<protein>
    <submittedName>
        <fullName evidence="4">Alkaline phosphatase</fullName>
    </submittedName>
</protein>
<dbReference type="AlphaFoldDB" id="A0A1T2X6N5"/>
<organism evidence="4 5">
    <name type="scientific">Paenibacillus selenitireducens</name>
    <dbReference type="NCBI Taxonomy" id="1324314"/>
    <lineage>
        <taxon>Bacteria</taxon>
        <taxon>Bacillati</taxon>
        <taxon>Bacillota</taxon>
        <taxon>Bacilli</taxon>
        <taxon>Bacillales</taxon>
        <taxon>Paenibacillaceae</taxon>
        <taxon>Paenibacillus</taxon>
    </lineage>
</organism>
<dbReference type="STRING" id="1324314.BVG16_19465"/>
<reference evidence="4 5" key="1">
    <citation type="submission" date="2017-01" db="EMBL/GenBank/DDBJ databases">
        <title>Genome analysis of Paenibacillus selenitrireducens ES3-24.</title>
        <authorList>
            <person name="Xu D."/>
            <person name="Yao R."/>
            <person name="Zheng S."/>
        </authorList>
    </citation>
    <scope>NUCLEOTIDE SEQUENCE [LARGE SCALE GENOMIC DNA]</scope>
    <source>
        <strain evidence="4 5">ES3-24</strain>
    </source>
</reference>
<feature type="transmembrane region" description="Helical" evidence="2">
    <location>
        <begin position="170"/>
        <end position="191"/>
    </location>
</feature>
<accession>A0A1T2X6N5</accession>
<keyword evidence="2" id="KW-0472">Membrane</keyword>
<evidence type="ECO:0000313" key="5">
    <source>
        <dbReference type="Proteomes" id="UP000190188"/>
    </source>
</evidence>
<keyword evidence="5" id="KW-1185">Reference proteome</keyword>
<dbReference type="InterPro" id="IPR032816">
    <property type="entry name" value="VTT_dom"/>
</dbReference>
<feature type="domain" description="VTT" evidence="3">
    <location>
        <begin position="29"/>
        <end position="154"/>
    </location>
</feature>
<feature type="transmembrane region" description="Helical" evidence="2">
    <location>
        <begin position="137"/>
        <end position="158"/>
    </location>
</feature>
<dbReference type="GO" id="GO:0005886">
    <property type="term" value="C:plasma membrane"/>
    <property type="evidence" value="ECO:0007669"/>
    <property type="project" value="TreeGrafter"/>
</dbReference>
<proteinExistence type="inferred from homology"/>
<evidence type="ECO:0000259" key="3">
    <source>
        <dbReference type="Pfam" id="PF09335"/>
    </source>
</evidence>
<feature type="transmembrane region" description="Helical" evidence="2">
    <location>
        <begin position="49"/>
        <end position="71"/>
    </location>
</feature>
<dbReference type="EMBL" id="MSZX01000008">
    <property type="protein sequence ID" value="OPA75530.1"/>
    <property type="molecule type" value="Genomic_DNA"/>
</dbReference>
<comment type="caution">
    <text evidence="4">The sequence shown here is derived from an EMBL/GenBank/DDBJ whole genome shotgun (WGS) entry which is preliminary data.</text>
</comment>
<evidence type="ECO:0000313" key="4">
    <source>
        <dbReference type="EMBL" id="OPA75530.1"/>
    </source>
</evidence>
<evidence type="ECO:0000256" key="2">
    <source>
        <dbReference type="SAM" id="Phobius"/>
    </source>
</evidence>
<comment type="similarity">
    <text evidence="1">Belongs to the DedA family.</text>
</comment>
<dbReference type="Proteomes" id="UP000190188">
    <property type="component" value="Unassembled WGS sequence"/>
</dbReference>
<dbReference type="InterPro" id="IPR051311">
    <property type="entry name" value="DedA_domain"/>
</dbReference>
<keyword evidence="2" id="KW-0812">Transmembrane</keyword>
<sequence length="201" mass="23289">MHHIEQLFHDYGYYVLFFGLLLEFIALPFPGETTMAYAGYLAYQDQLNWVLLMILAFTGTTIGMTITYAIGHSIGMPFVRKYGKWFLLSPEKIQKTERWFGKYGNGLIFIGYFIPGIRHITGYFAGIIRLPFRKFAIYAYTGALFWVIIFIGVGKIFGPQWDAVFKVAEHYTLYIAIAVVVLLVLLLGYRYRKGIRAWFNK</sequence>